<protein>
    <submittedName>
        <fullName evidence="4">21703_t:CDS:1</fullName>
    </submittedName>
</protein>
<dbReference type="SUPFAM" id="SSF55653">
    <property type="entry name" value="Ribosomal protein L9 C-domain"/>
    <property type="match status" value="1"/>
</dbReference>
<comment type="caution">
    <text evidence="4">The sequence shown here is derived from an EMBL/GenBank/DDBJ whole genome shotgun (WGS) entry which is preliminary data.</text>
</comment>
<dbReference type="InterPro" id="IPR020069">
    <property type="entry name" value="Ribosomal_bL9_C"/>
</dbReference>
<keyword evidence="2" id="KW-0812">Transmembrane</keyword>
<dbReference type="InterPro" id="IPR029063">
    <property type="entry name" value="SAM-dependent_MTases_sf"/>
</dbReference>
<gene>
    <name evidence="4" type="ORF">GMARGA_LOCUS13</name>
</gene>
<sequence>MNHMIKEQYFIPSNNLPKIAEIRYLDAEQNLLSWEQSEEQRRVEESYYEEFTTSYSNLGVTKGYGPRNGSKMKKNKVKVKEKRNKDRKNNKTEKNGFLSAARGELWDKEVVICRDSDFQVGSITTSVGANAGAGGAIASGGIDCSIFKIKGGGCETRLLSASIGGEIGVGPGGIVAGYSAGVDLVNFKKGGFQFNLGLDEGSGISVGPGGVEAKVGGFGLSIGKRTGISSLIGRISFDFEEDELEKNKIKPTNWWGLGTFLYLVLTFSSTFGYLKYGEGRGILGAFGRMNVPERFVVVPAISLLNILVVILIYLIFRPQELAAKINNFSLTFTLNKDEKSEPFGSVSSKEILNQLLEAGFDFQKNQLLNFQPLHKLGENYIAKKLTSIFPEKTKKFKSKIILGDVIKVLKKLDRNNKFEVIIADPPYNIGKDFGNNIDYVELKKYIN</sequence>
<feature type="transmembrane region" description="Helical" evidence="2">
    <location>
        <begin position="254"/>
        <end position="274"/>
    </location>
</feature>
<name>A0ABM8VVA2_GIGMA</name>
<keyword evidence="2" id="KW-1133">Transmembrane helix</keyword>
<feature type="compositionally biased region" description="Basic and acidic residues" evidence="1">
    <location>
        <begin position="83"/>
        <end position="94"/>
    </location>
</feature>
<dbReference type="PROSITE" id="PS00092">
    <property type="entry name" value="N6_MTASE"/>
    <property type="match status" value="1"/>
</dbReference>
<dbReference type="EMBL" id="CAJVQB010000001">
    <property type="protein sequence ID" value="CAG8455192.1"/>
    <property type="molecule type" value="Genomic_DNA"/>
</dbReference>
<dbReference type="SUPFAM" id="SSF53335">
    <property type="entry name" value="S-adenosyl-L-methionine-dependent methyltransferases"/>
    <property type="match status" value="1"/>
</dbReference>
<keyword evidence="5" id="KW-1185">Reference proteome</keyword>
<feature type="compositionally biased region" description="Basic residues" evidence="1">
    <location>
        <begin position="70"/>
        <end position="82"/>
    </location>
</feature>
<feature type="domain" description="Large ribosomal subunit protein bL9 C-terminal" evidence="3">
    <location>
        <begin position="319"/>
        <end position="386"/>
    </location>
</feature>
<reference evidence="4 5" key="1">
    <citation type="submission" date="2021-06" db="EMBL/GenBank/DDBJ databases">
        <authorList>
            <person name="Kallberg Y."/>
            <person name="Tangrot J."/>
            <person name="Rosling A."/>
        </authorList>
    </citation>
    <scope>NUCLEOTIDE SEQUENCE [LARGE SCALE GENOMIC DNA]</scope>
    <source>
        <strain evidence="4 5">120-4 pot B 10/14</strain>
    </source>
</reference>
<keyword evidence="2" id="KW-0472">Membrane</keyword>
<dbReference type="Proteomes" id="UP000789901">
    <property type="component" value="Unassembled WGS sequence"/>
</dbReference>
<dbReference type="Gene3D" id="3.40.50.150">
    <property type="entry name" value="Vaccinia Virus protein VP39"/>
    <property type="match status" value="1"/>
</dbReference>
<organism evidence="4 5">
    <name type="scientific">Gigaspora margarita</name>
    <dbReference type="NCBI Taxonomy" id="4874"/>
    <lineage>
        <taxon>Eukaryota</taxon>
        <taxon>Fungi</taxon>
        <taxon>Fungi incertae sedis</taxon>
        <taxon>Mucoromycota</taxon>
        <taxon>Glomeromycotina</taxon>
        <taxon>Glomeromycetes</taxon>
        <taxon>Diversisporales</taxon>
        <taxon>Gigasporaceae</taxon>
        <taxon>Gigaspora</taxon>
    </lineage>
</organism>
<evidence type="ECO:0000256" key="1">
    <source>
        <dbReference type="SAM" id="MobiDB-lite"/>
    </source>
</evidence>
<evidence type="ECO:0000256" key="2">
    <source>
        <dbReference type="SAM" id="Phobius"/>
    </source>
</evidence>
<evidence type="ECO:0000313" key="4">
    <source>
        <dbReference type="EMBL" id="CAG8455192.1"/>
    </source>
</evidence>
<evidence type="ECO:0000259" key="3">
    <source>
        <dbReference type="Pfam" id="PF03948"/>
    </source>
</evidence>
<proteinExistence type="predicted"/>
<dbReference type="Pfam" id="PF03948">
    <property type="entry name" value="Ribosomal_L9_C"/>
    <property type="match status" value="1"/>
</dbReference>
<feature type="region of interest" description="Disordered" evidence="1">
    <location>
        <begin position="62"/>
        <end position="94"/>
    </location>
</feature>
<feature type="transmembrane region" description="Helical" evidence="2">
    <location>
        <begin position="295"/>
        <end position="316"/>
    </location>
</feature>
<dbReference type="Gene3D" id="3.10.430.100">
    <property type="entry name" value="Ribosomal protein L9, C-terminal domain"/>
    <property type="match status" value="1"/>
</dbReference>
<accession>A0ABM8VVA2</accession>
<dbReference type="InterPro" id="IPR036791">
    <property type="entry name" value="Ribosomal_bL9_C_sf"/>
</dbReference>
<evidence type="ECO:0000313" key="5">
    <source>
        <dbReference type="Proteomes" id="UP000789901"/>
    </source>
</evidence>
<dbReference type="InterPro" id="IPR002052">
    <property type="entry name" value="DNA_methylase_N6_adenine_CS"/>
</dbReference>